<protein>
    <submittedName>
        <fullName evidence="1">VC2046/SO_2500 family protein</fullName>
    </submittedName>
</protein>
<dbReference type="InterPro" id="IPR021879">
    <property type="entry name" value="VC2046_fam"/>
</dbReference>
<dbReference type="Pfam" id="PF11993">
    <property type="entry name" value="VC2046"/>
    <property type="match status" value="1"/>
</dbReference>
<evidence type="ECO:0000313" key="1">
    <source>
        <dbReference type="EMBL" id="XDK24300.1"/>
    </source>
</evidence>
<dbReference type="KEGG" id="vih:AB0763_08690"/>
<accession>A0AB39HE26</accession>
<proteinExistence type="predicted"/>
<reference evidence="1" key="1">
    <citation type="submission" date="2024-07" db="EMBL/GenBank/DDBJ databases">
        <title>Genome Analysis of a Potential Novel Vibrio Species Secreting pH- and Thermo-stable Alginate Lyase and its Application in Producing Alginate Oligosaccharides.</title>
        <authorList>
            <person name="Huang H."/>
            <person name="Bao K."/>
        </authorList>
    </citation>
    <scope>NUCLEOTIDE SEQUENCE</scope>
    <source>
        <strain evidence="1">HB236076</strain>
    </source>
</reference>
<dbReference type="AlphaFoldDB" id="A0AB39HE26"/>
<name>A0AB39HE26_9VIBR</name>
<sequence length="177" mass="19593">MSVNTINHSPLINELQFNDLQGQPSVNQAINQGRRSDFALLLSMLSDDVQERLFATETKPETLSSGTSLREQLSIAPSQPLIADHDSYDLGAQQSQLLHSASLVSSHLSHYLRPEGLCVQPQNTAGLPEACYHNLSSHQQRRLKATANPIPSQNNSQNRLYEQLNTALKKDRLHCAA</sequence>
<gene>
    <name evidence="1" type="ORF">AB0763_08690</name>
</gene>
<organism evidence="1">
    <name type="scientific">Vibrio sp. HB236076</name>
    <dbReference type="NCBI Taxonomy" id="3232307"/>
    <lineage>
        <taxon>Bacteria</taxon>
        <taxon>Pseudomonadati</taxon>
        <taxon>Pseudomonadota</taxon>
        <taxon>Gammaproteobacteria</taxon>
        <taxon>Vibrionales</taxon>
        <taxon>Vibrionaceae</taxon>
        <taxon>Vibrio</taxon>
    </lineage>
</organism>
<dbReference type="EMBL" id="CP162601">
    <property type="protein sequence ID" value="XDK24300.1"/>
    <property type="molecule type" value="Genomic_DNA"/>
</dbReference>
<dbReference type="RefSeq" id="WP_306100359.1">
    <property type="nucleotide sequence ID" value="NZ_CP162601.1"/>
</dbReference>